<accession>A0A8X6XC55</accession>
<organism evidence="1 2">
    <name type="scientific">Trichonephila inaurata madagascariensis</name>
    <dbReference type="NCBI Taxonomy" id="2747483"/>
    <lineage>
        <taxon>Eukaryota</taxon>
        <taxon>Metazoa</taxon>
        <taxon>Ecdysozoa</taxon>
        <taxon>Arthropoda</taxon>
        <taxon>Chelicerata</taxon>
        <taxon>Arachnida</taxon>
        <taxon>Araneae</taxon>
        <taxon>Araneomorphae</taxon>
        <taxon>Entelegynae</taxon>
        <taxon>Araneoidea</taxon>
        <taxon>Nephilidae</taxon>
        <taxon>Trichonephila</taxon>
        <taxon>Trichonephila inaurata</taxon>
    </lineage>
</organism>
<sequence>MEFRLWLLGQVTSSKECMPINDLKNPEHFTDVTDDNADRFVETTNAKDTLHDSVDISIYQNIEANATEESEMP</sequence>
<dbReference type="Proteomes" id="UP000886998">
    <property type="component" value="Unassembled WGS sequence"/>
</dbReference>
<keyword evidence="2" id="KW-1185">Reference proteome</keyword>
<proteinExistence type="predicted"/>
<evidence type="ECO:0000313" key="2">
    <source>
        <dbReference type="Proteomes" id="UP000886998"/>
    </source>
</evidence>
<dbReference type="AlphaFoldDB" id="A0A8X6XC55"/>
<protein>
    <submittedName>
        <fullName evidence="1">Uncharacterized protein</fullName>
    </submittedName>
</protein>
<reference evidence="1" key="1">
    <citation type="submission" date="2020-08" db="EMBL/GenBank/DDBJ databases">
        <title>Multicomponent nature underlies the extraordinary mechanical properties of spider dragline silk.</title>
        <authorList>
            <person name="Kono N."/>
            <person name="Nakamura H."/>
            <person name="Mori M."/>
            <person name="Yoshida Y."/>
            <person name="Ohtoshi R."/>
            <person name="Malay A.D."/>
            <person name="Moran D.A.P."/>
            <person name="Tomita M."/>
            <person name="Numata K."/>
            <person name="Arakawa K."/>
        </authorList>
    </citation>
    <scope>NUCLEOTIDE SEQUENCE</scope>
</reference>
<name>A0A8X6XC55_9ARAC</name>
<gene>
    <name evidence="1" type="ORF">TNIN_311381</name>
</gene>
<dbReference type="EMBL" id="BMAV01007862">
    <property type="protein sequence ID" value="GFY51038.1"/>
    <property type="molecule type" value="Genomic_DNA"/>
</dbReference>
<comment type="caution">
    <text evidence="1">The sequence shown here is derived from an EMBL/GenBank/DDBJ whole genome shotgun (WGS) entry which is preliminary data.</text>
</comment>
<evidence type="ECO:0000313" key="1">
    <source>
        <dbReference type="EMBL" id="GFY51038.1"/>
    </source>
</evidence>